<evidence type="ECO:0000313" key="5">
    <source>
        <dbReference type="Proteomes" id="UP001211907"/>
    </source>
</evidence>
<evidence type="ECO:0000256" key="2">
    <source>
        <dbReference type="SAM" id="Phobius"/>
    </source>
</evidence>
<proteinExistence type="predicted"/>
<reference evidence="4" key="1">
    <citation type="submission" date="2020-05" db="EMBL/GenBank/DDBJ databases">
        <title>Phylogenomic resolution of chytrid fungi.</title>
        <authorList>
            <person name="Stajich J.E."/>
            <person name="Amses K."/>
            <person name="Simmons R."/>
            <person name="Seto K."/>
            <person name="Myers J."/>
            <person name="Bonds A."/>
            <person name="Quandt C.A."/>
            <person name="Barry K."/>
            <person name="Liu P."/>
            <person name="Grigoriev I."/>
            <person name="Longcore J.E."/>
            <person name="James T.Y."/>
        </authorList>
    </citation>
    <scope>NUCLEOTIDE SEQUENCE</scope>
    <source>
        <strain evidence="4">JEL0513</strain>
    </source>
</reference>
<keyword evidence="2" id="KW-0472">Membrane</keyword>
<dbReference type="EMBL" id="JADGJH010000474">
    <property type="protein sequence ID" value="KAJ3128237.1"/>
    <property type="molecule type" value="Genomic_DNA"/>
</dbReference>
<accession>A0AAD5T4I4</accession>
<feature type="transmembrane region" description="Helical" evidence="2">
    <location>
        <begin position="169"/>
        <end position="191"/>
    </location>
</feature>
<evidence type="ECO:0000259" key="3">
    <source>
        <dbReference type="Pfam" id="PF14295"/>
    </source>
</evidence>
<dbReference type="Pfam" id="PF14295">
    <property type="entry name" value="PAN_4"/>
    <property type="match status" value="1"/>
</dbReference>
<dbReference type="SUPFAM" id="SSF57414">
    <property type="entry name" value="Hairpin loop containing domain-like"/>
    <property type="match status" value="1"/>
</dbReference>
<evidence type="ECO:0000256" key="1">
    <source>
        <dbReference type="SAM" id="MobiDB-lite"/>
    </source>
</evidence>
<name>A0AAD5T4I4_9FUNG</name>
<feature type="compositionally biased region" description="Pro residues" evidence="1">
    <location>
        <begin position="266"/>
        <end position="277"/>
    </location>
</feature>
<dbReference type="Proteomes" id="UP001211907">
    <property type="component" value="Unassembled WGS sequence"/>
</dbReference>
<sequence length="337" mass="33948">MSLYTGSFTAFSGIAGGYTNGCNYTGTVLTTFGPSDNVANCGPHCQATNGCSFFSFVGNSAGSSSTGTCSLFTSGDANGPYVASNFDVCGYFGTSSIPNNVATATTTTTTATTTTVITSNAAKSTAGASAGGASSAISSGSSASTASSSNSTASTSSSVSASGSNNNTVVIAGTLAAAAVALALIGGCYMYNRASRAHKKLHDDPAFNFDNSAANNGLPLRSRFSIRHDILRAPMNGRSMANNNVGVPPMPNPALKPIGGWPVAPLPPPKSLTPPPLSNLSSSSSATYAPDMPREVKGNAFVKIPKESYMHASQRENSNNRSSSSSSSSGSVKNISQ</sequence>
<protein>
    <recommendedName>
        <fullName evidence="3">Apple domain-containing protein</fullName>
    </recommendedName>
</protein>
<keyword evidence="2" id="KW-1133">Transmembrane helix</keyword>
<evidence type="ECO:0000313" key="4">
    <source>
        <dbReference type="EMBL" id="KAJ3128237.1"/>
    </source>
</evidence>
<keyword evidence="2" id="KW-0812">Transmembrane</keyword>
<feature type="region of interest" description="Disordered" evidence="1">
    <location>
        <begin position="143"/>
        <end position="163"/>
    </location>
</feature>
<dbReference type="AlphaFoldDB" id="A0AAD5T4I4"/>
<dbReference type="InterPro" id="IPR003609">
    <property type="entry name" value="Pan_app"/>
</dbReference>
<keyword evidence="5" id="KW-1185">Reference proteome</keyword>
<feature type="domain" description="Apple" evidence="3">
    <location>
        <begin position="23"/>
        <end position="71"/>
    </location>
</feature>
<dbReference type="Gene3D" id="3.50.4.10">
    <property type="entry name" value="Hepatocyte Growth Factor"/>
    <property type="match status" value="1"/>
</dbReference>
<gene>
    <name evidence="4" type="ORF">HK100_009287</name>
</gene>
<comment type="caution">
    <text evidence="4">The sequence shown here is derived from an EMBL/GenBank/DDBJ whole genome shotgun (WGS) entry which is preliminary data.</text>
</comment>
<feature type="compositionally biased region" description="Low complexity" evidence="1">
    <location>
        <begin position="317"/>
        <end position="337"/>
    </location>
</feature>
<organism evidence="4 5">
    <name type="scientific">Physocladia obscura</name>
    <dbReference type="NCBI Taxonomy" id="109957"/>
    <lineage>
        <taxon>Eukaryota</taxon>
        <taxon>Fungi</taxon>
        <taxon>Fungi incertae sedis</taxon>
        <taxon>Chytridiomycota</taxon>
        <taxon>Chytridiomycota incertae sedis</taxon>
        <taxon>Chytridiomycetes</taxon>
        <taxon>Chytridiales</taxon>
        <taxon>Chytriomycetaceae</taxon>
        <taxon>Physocladia</taxon>
    </lineage>
</organism>
<feature type="region of interest" description="Disordered" evidence="1">
    <location>
        <begin position="266"/>
        <end position="337"/>
    </location>
</feature>